<evidence type="ECO:0000256" key="1">
    <source>
        <dbReference type="SAM" id="MobiDB-lite"/>
    </source>
</evidence>
<feature type="region of interest" description="Disordered" evidence="1">
    <location>
        <begin position="244"/>
        <end position="271"/>
    </location>
</feature>
<comment type="caution">
    <text evidence="2">The sequence shown here is derived from an EMBL/GenBank/DDBJ whole genome shotgun (WGS) entry which is preliminary data.</text>
</comment>
<dbReference type="Proteomes" id="UP000708208">
    <property type="component" value="Unassembled WGS sequence"/>
</dbReference>
<feature type="compositionally biased region" description="Polar residues" evidence="1">
    <location>
        <begin position="163"/>
        <end position="174"/>
    </location>
</feature>
<feature type="compositionally biased region" description="Basic and acidic residues" evidence="1">
    <location>
        <begin position="144"/>
        <end position="156"/>
    </location>
</feature>
<dbReference type="EMBL" id="CAJVCH010271756">
    <property type="protein sequence ID" value="CAG7734569.1"/>
    <property type="molecule type" value="Genomic_DNA"/>
</dbReference>
<feature type="compositionally biased region" description="Low complexity" evidence="1">
    <location>
        <begin position="175"/>
        <end position="186"/>
    </location>
</feature>
<evidence type="ECO:0000313" key="2">
    <source>
        <dbReference type="EMBL" id="CAG7734569.1"/>
    </source>
</evidence>
<dbReference type="AlphaFoldDB" id="A0A8J2P7Z2"/>
<accession>A0A8J2P7Z2</accession>
<feature type="compositionally biased region" description="Low complexity" evidence="1">
    <location>
        <begin position="253"/>
        <end position="265"/>
    </location>
</feature>
<keyword evidence="3" id="KW-1185">Reference proteome</keyword>
<feature type="region of interest" description="Disordered" evidence="1">
    <location>
        <begin position="320"/>
        <end position="411"/>
    </location>
</feature>
<feature type="region of interest" description="Disordered" evidence="1">
    <location>
        <begin position="77"/>
        <end position="96"/>
    </location>
</feature>
<gene>
    <name evidence="2" type="ORF">AFUS01_LOCUS22952</name>
</gene>
<protein>
    <submittedName>
        <fullName evidence="2">Uncharacterized protein</fullName>
    </submittedName>
</protein>
<proteinExistence type="predicted"/>
<feature type="compositionally biased region" description="Polar residues" evidence="1">
    <location>
        <begin position="218"/>
        <end position="228"/>
    </location>
</feature>
<evidence type="ECO:0000313" key="3">
    <source>
        <dbReference type="Proteomes" id="UP000708208"/>
    </source>
</evidence>
<feature type="compositionally biased region" description="Basic and acidic residues" evidence="1">
    <location>
        <begin position="324"/>
        <end position="335"/>
    </location>
</feature>
<feature type="compositionally biased region" description="Polar residues" evidence="1">
    <location>
        <begin position="80"/>
        <end position="91"/>
    </location>
</feature>
<feature type="region of interest" description="Disordered" evidence="1">
    <location>
        <begin position="111"/>
        <end position="228"/>
    </location>
</feature>
<reference evidence="2" key="1">
    <citation type="submission" date="2021-06" db="EMBL/GenBank/DDBJ databases">
        <authorList>
            <person name="Hodson N. C."/>
            <person name="Mongue J. A."/>
            <person name="Jaron S. K."/>
        </authorList>
    </citation>
    <scope>NUCLEOTIDE SEQUENCE</scope>
</reference>
<name>A0A8J2P7Z2_9HEXA</name>
<organism evidence="2 3">
    <name type="scientific">Allacma fusca</name>
    <dbReference type="NCBI Taxonomy" id="39272"/>
    <lineage>
        <taxon>Eukaryota</taxon>
        <taxon>Metazoa</taxon>
        <taxon>Ecdysozoa</taxon>
        <taxon>Arthropoda</taxon>
        <taxon>Hexapoda</taxon>
        <taxon>Collembola</taxon>
        <taxon>Symphypleona</taxon>
        <taxon>Sminthuridae</taxon>
        <taxon>Allacma</taxon>
    </lineage>
</organism>
<sequence length="425" mass="48072">MRHPVSISLDKVDADLRALTSLENSKRNQSKSVPKWRFTYHRVTSPQFMSRNQSQSLKGNLPVKAKAFAAISLATPENPELQQTEQSNQVTGILPPPMINHKMEEILQSGVINSPKPDTPGVRSSYNKDKSQWKTSENLSHYNPPKDDEPERKQQQEEQQQQLPMTKTSKNQTHSISSFSVGSSNSINTRNWGWAAKQSSSSSRSRSRTQLEEEIAKMSSSRYNDGSSLSSFHWRPWIRHQDVNRNDGNTIVSSTTTTTTTPSPSHSAPLNDHHKNTWSEELQSYHDQLHATGFSHFHHHHKKNHHRHVSNPSVNAKTAVFSRPPEKQEPTESGKDTPGLYSLGDTLKNTGEGLVSDQGSSVIQLPSSSSPPRDQDLSMKKKQKRKHRQRHHTHPVPQQHLPSSIESSVDPVFSMHRSTQLEYRI</sequence>
<feature type="compositionally biased region" description="Basic residues" evidence="1">
    <location>
        <begin position="380"/>
        <end position="394"/>
    </location>
</feature>